<evidence type="ECO:0000313" key="1">
    <source>
        <dbReference type="EMBL" id="SIQ82233.1"/>
    </source>
</evidence>
<accession>A0ABY1JV51</accession>
<dbReference type="EMBL" id="FTNK01000004">
    <property type="protein sequence ID" value="SIQ82233.1"/>
    <property type="molecule type" value="Genomic_DNA"/>
</dbReference>
<comment type="caution">
    <text evidence="1">The sequence shown here is derived from an EMBL/GenBank/DDBJ whole genome shotgun (WGS) entry which is preliminary data.</text>
</comment>
<dbReference type="RefSeq" id="WP_082867478.1">
    <property type="nucleotide sequence ID" value="NZ_FTNK01000004.1"/>
</dbReference>
<reference evidence="1 2" key="1">
    <citation type="submission" date="2017-01" db="EMBL/GenBank/DDBJ databases">
        <authorList>
            <person name="Varghese N."/>
            <person name="Submissions S."/>
        </authorList>
    </citation>
    <scope>NUCLEOTIDE SEQUENCE [LARGE SCALE GENOMIC DNA]</scope>
    <source>
        <strain evidence="1 2">ATCC 23464</strain>
    </source>
</reference>
<evidence type="ECO:0000313" key="2">
    <source>
        <dbReference type="Proteomes" id="UP000186666"/>
    </source>
</evidence>
<organism evidence="1 2">
    <name type="scientific">Paenibacillus macquariensis</name>
    <dbReference type="NCBI Taxonomy" id="948756"/>
    <lineage>
        <taxon>Bacteria</taxon>
        <taxon>Bacillati</taxon>
        <taxon>Bacillota</taxon>
        <taxon>Bacilli</taxon>
        <taxon>Bacillales</taxon>
        <taxon>Paenibacillaceae</taxon>
        <taxon>Paenibacillus</taxon>
    </lineage>
</organism>
<gene>
    <name evidence="1" type="ORF">SAMN05421578_104216</name>
</gene>
<dbReference type="Proteomes" id="UP000186666">
    <property type="component" value="Unassembled WGS sequence"/>
</dbReference>
<name>A0ABY1JV51_9BACL</name>
<protein>
    <submittedName>
        <fullName evidence="1">Uncharacterized protein</fullName>
    </submittedName>
</protein>
<keyword evidence="2" id="KW-1185">Reference proteome</keyword>
<sequence length="70" mass="8332">MLDLASHVWSKLDGPFGSAENVPQLIKQLQKQYEEAVKDELYWEQLFHQNTIIQAHWPRSPVDRRVWRSS</sequence>
<proteinExistence type="predicted"/>